<keyword evidence="2" id="KW-1185">Reference proteome</keyword>
<protein>
    <recommendedName>
        <fullName evidence="3">Zinc ribbon domain-containing protein</fullName>
    </recommendedName>
</protein>
<comment type="caution">
    <text evidence="1">The sequence shown here is derived from an EMBL/GenBank/DDBJ whole genome shotgun (WGS) entry which is preliminary data.</text>
</comment>
<gene>
    <name evidence="1" type="ORF">ACFSBJ_05805</name>
</gene>
<dbReference type="Proteomes" id="UP001597075">
    <property type="component" value="Unassembled WGS sequence"/>
</dbReference>
<dbReference type="RefSeq" id="WP_256405856.1">
    <property type="nucleotide sequence ID" value="NZ_CP187151.1"/>
</dbReference>
<name>A0ABD6CWK8_9EURY</name>
<evidence type="ECO:0000313" key="2">
    <source>
        <dbReference type="Proteomes" id="UP001597075"/>
    </source>
</evidence>
<accession>A0ABD6CWK8</accession>
<evidence type="ECO:0000313" key="1">
    <source>
        <dbReference type="EMBL" id="MFD1633249.1"/>
    </source>
</evidence>
<dbReference type="EMBL" id="JBHUDL010000009">
    <property type="protein sequence ID" value="MFD1633249.1"/>
    <property type="molecule type" value="Genomic_DNA"/>
</dbReference>
<organism evidence="1 2">
    <name type="scientific">Haloplanus ruber</name>
    <dbReference type="NCBI Taxonomy" id="869892"/>
    <lineage>
        <taxon>Archaea</taxon>
        <taxon>Methanobacteriati</taxon>
        <taxon>Methanobacteriota</taxon>
        <taxon>Stenosarchaea group</taxon>
        <taxon>Halobacteria</taxon>
        <taxon>Halobacteriales</taxon>
        <taxon>Haloferacaceae</taxon>
        <taxon>Haloplanus</taxon>
    </lineage>
</organism>
<evidence type="ECO:0008006" key="3">
    <source>
        <dbReference type="Google" id="ProtNLM"/>
    </source>
</evidence>
<proteinExistence type="predicted"/>
<reference evidence="1 2" key="1">
    <citation type="journal article" date="2019" name="Int. J. Syst. Evol. Microbiol.">
        <title>The Global Catalogue of Microorganisms (GCM) 10K type strain sequencing project: providing services to taxonomists for standard genome sequencing and annotation.</title>
        <authorList>
            <consortium name="The Broad Institute Genomics Platform"/>
            <consortium name="The Broad Institute Genome Sequencing Center for Infectious Disease"/>
            <person name="Wu L."/>
            <person name="Ma J."/>
        </authorList>
    </citation>
    <scope>NUCLEOTIDE SEQUENCE [LARGE SCALE GENOMIC DNA]</scope>
    <source>
        <strain evidence="1 2">CGMCC 1.10594</strain>
    </source>
</reference>
<dbReference type="AlphaFoldDB" id="A0ABD6CWK8"/>
<sequence>MLGRVLGWLGVGDGGGEDAGTDTDLDWVDPNVEYGGDGPLRRYTCAECDAPIEGFGPDRQVTCADCGTVFKGVLVPDHAVCPDCESRIDDAEFFPETRQDTEFADCGACGYRWESDPR</sequence>